<evidence type="ECO:0000256" key="1">
    <source>
        <dbReference type="SAM" id="Coils"/>
    </source>
</evidence>
<keyword evidence="2" id="KW-0732">Signal</keyword>
<reference evidence="5" key="1">
    <citation type="submission" date="2019-01" db="EMBL/GenBank/DDBJ databases">
        <title>Cytophagaceae bacterium strain CAR-16.</title>
        <authorList>
            <person name="Chen W.-M."/>
        </authorList>
    </citation>
    <scope>NUCLEOTIDE SEQUENCE [LARGE SCALE GENOMIC DNA]</scope>
    <source>
        <strain evidence="5">ICH-30</strain>
    </source>
</reference>
<feature type="signal peptide" evidence="2">
    <location>
        <begin position="1"/>
        <end position="20"/>
    </location>
</feature>
<feature type="chain" id="PRO_5020643686" description="Peptidase S74 domain-containing protein" evidence="2">
    <location>
        <begin position="21"/>
        <end position="955"/>
    </location>
</feature>
<dbReference type="InterPro" id="IPR030392">
    <property type="entry name" value="S74_ICA"/>
</dbReference>
<evidence type="ECO:0000313" key="4">
    <source>
        <dbReference type="EMBL" id="RXR35465.1"/>
    </source>
</evidence>
<dbReference type="GO" id="GO:0019867">
    <property type="term" value="C:outer membrane"/>
    <property type="evidence" value="ECO:0007669"/>
    <property type="project" value="InterPro"/>
</dbReference>
<evidence type="ECO:0000256" key="2">
    <source>
        <dbReference type="SAM" id="SignalP"/>
    </source>
</evidence>
<dbReference type="PROSITE" id="PS51688">
    <property type="entry name" value="ICA"/>
    <property type="match status" value="1"/>
</dbReference>
<dbReference type="AlphaFoldDB" id="A0A4Q1KZZ4"/>
<proteinExistence type="predicted"/>
<feature type="domain" description="Peptidase S74" evidence="3">
    <location>
        <begin position="830"/>
        <end position="928"/>
    </location>
</feature>
<comment type="caution">
    <text evidence="4">The sequence shown here is derived from an EMBL/GenBank/DDBJ whole genome shotgun (WGS) entry which is preliminary data.</text>
</comment>
<dbReference type="InterPro" id="IPR008640">
    <property type="entry name" value="Adhesin_Head_dom"/>
</dbReference>
<dbReference type="InterPro" id="IPR011049">
    <property type="entry name" value="Serralysin-like_metalloprot_C"/>
</dbReference>
<dbReference type="SUPFAM" id="SSF101967">
    <property type="entry name" value="Adhesin YadA, collagen-binding domain"/>
    <property type="match status" value="1"/>
</dbReference>
<name>A0A4Q1KZZ4_9FLAO</name>
<evidence type="ECO:0000313" key="5">
    <source>
        <dbReference type="Proteomes" id="UP000289734"/>
    </source>
</evidence>
<dbReference type="CDD" id="cd12820">
    <property type="entry name" value="LbR_YadA-like"/>
    <property type="match status" value="2"/>
</dbReference>
<dbReference type="Pfam" id="PF05658">
    <property type="entry name" value="YadA_head"/>
    <property type="match status" value="7"/>
</dbReference>
<dbReference type="OrthoDB" id="1405942at2"/>
<dbReference type="EMBL" id="SBKQ01000001">
    <property type="protein sequence ID" value="RXR35465.1"/>
    <property type="molecule type" value="Genomic_DNA"/>
</dbReference>
<feature type="coiled-coil region" evidence="1">
    <location>
        <begin position="907"/>
        <end position="948"/>
    </location>
</feature>
<dbReference type="Pfam" id="PF13884">
    <property type="entry name" value="Peptidase_S74"/>
    <property type="match status" value="1"/>
</dbReference>
<protein>
    <recommendedName>
        <fullName evidence="3">Peptidase S74 domain-containing protein</fullName>
    </recommendedName>
</protein>
<evidence type="ECO:0000259" key="3">
    <source>
        <dbReference type="PROSITE" id="PS51688"/>
    </source>
</evidence>
<keyword evidence="1" id="KW-0175">Coiled coil</keyword>
<dbReference type="RefSeq" id="WP_129462888.1">
    <property type="nucleotide sequence ID" value="NZ_SBKQ01000001.1"/>
</dbReference>
<dbReference type="Proteomes" id="UP000289734">
    <property type="component" value="Unassembled WGS sequence"/>
</dbReference>
<organism evidence="4 5">
    <name type="scientific">Flavobacterium piscinae</name>
    <dbReference type="NCBI Taxonomy" id="2506424"/>
    <lineage>
        <taxon>Bacteria</taxon>
        <taxon>Pseudomonadati</taxon>
        <taxon>Bacteroidota</taxon>
        <taxon>Flavobacteriia</taxon>
        <taxon>Flavobacteriales</taxon>
        <taxon>Flavobacteriaceae</taxon>
        <taxon>Flavobacterium</taxon>
    </lineage>
</organism>
<sequence>MKKIFLLIIAFLFFKTYSQVGINTTTPNAQLEIKSSNQATPANTDGLIIPKVDAFPAVNPTAAQQGMMVYLTTAVGPNEIGFYYWDNPSTTWIPIANNSKNSWKTTGNSGTDSTINFIGTNDTQDVNFRRNAIHSGRIGNVNTSFGYFSLPLSTTGVQNSALGRSALENNTTGNGNVALGYQSLNTNTSGNDNIGIGRNSLFDNLDGINNVGVGTNSLVNNISGYQNHAFGMTSLTNNTTGNNNIGLGTSSLFQNQTGSANIAIGVFSQNKANNGTNNITIGANSQTNGSANLSITNATAIGTNAIAEQDNAMVLGSINGVNSATASVNVGIGTTTPQDRLHVVGSIRMVDGNQAVGRVLTSNANGTATWTNPSSISSGTLDQAYDFGGAGNGRTITADTGPLLINGIDGILSTGTVNSGTLAPTGLGVRMLWYPRKAAFRAGQVTDTSWDDANIGFGSTAFGTSTRASGGNSFACGLSTIASGLFSFAFGSGATSSGDYSFAGSHATASNVRSFAFGSNTVSSGLNSVALGYWTTASGDDSFAVGSGIASGTRSIAMGWSSNASGQSATAIGANNTASANYATALGSSTMASGEGSLTFGFNSEASGLYSTAFGIGSLASSQASTAFGFRTTASGPNSTALGTSNTAPSYGETVIGIGATNYIPSALGFNLSSVNDRLFVIGNAIDTNFNNLVDTSERSDAMVVLKNGNTGIGSSTPQDKLHVVGNIRMVDGNQAVGKVLTSDANGTATWQNASTNAWGLTGNGNTNVTTNFIGTTNVQSLAFRTFNIERMRITSLGDVGIGTTVPGGQFELSLNEGRKPTSNTWIIPSDARLKTVNGPYKKGLSDILKLKPISYNYINTEKRTFEPEVLQKEAYGYLAQEVKEVFPEAVDVDPDGYYNFDLHPILIAYTNALKEVSDRILKLENENEQQKKRIDELEKVIIEIKSKLINSNSN</sequence>
<gene>
    <name evidence="4" type="ORF">EQG68_00790</name>
</gene>
<keyword evidence="5" id="KW-1185">Reference proteome</keyword>
<dbReference type="Gene3D" id="2.150.10.10">
    <property type="entry name" value="Serralysin-like metalloprotease, C-terminal"/>
    <property type="match status" value="4"/>
</dbReference>
<accession>A0A4Q1KZZ4</accession>